<name>A0ABM9EA88_9HYPH</name>
<comment type="caution">
    <text evidence="2">The sequence shown here is derived from an EMBL/GenBank/DDBJ whole genome shotgun (WGS) entry which is preliminary data.</text>
</comment>
<evidence type="ECO:0000313" key="3">
    <source>
        <dbReference type="Proteomes" id="UP001153050"/>
    </source>
</evidence>
<protein>
    <submittedName>
        <fullName evidence="2">Uncharacterized protein</fullName>
    </submittedName>
</protein>
<keyword evidence="1" id="KW-1133">Transmembrane helix</keyword>
<dbReference type="Proteomes" id="UP001153050">
    <property type="component" value="Unassembled WGS sequence"/>
</dbReference>
<keyword evidence="1" id="KW-0472">Membrane</keyword>
<organism evidence="2 3">
    <name type="scientific">Mesorhizobium escarrei</name>
    <dbReference type="NCBI Taxonomy" id="666018"/>
    <lineage>
        <taxon>Bacteria</taxon>
        <taxon>Pseudomonadati</taxon>
        <taxon>Pseudomonadota</taxon>
        <taxon>Alphaproteobacteria</taxon>
        <taxon>Hyphomicrobiales</taxon>
        <taxon>Phyllobacteriaceae</taxon>
        <taxon>Mesorhizobium</taxon>
    </lineage>
</organism>
<proteinExistence type="predicted"/>
<dbReference type="EMBL" id="CAKXZT010000148">
    <property type="protein sequence ID" value="CAH2406067.1"/>
    <property type="molecule type" value="Genomic_DNA"/>
</dbReference>
<evidence type="ECO:0000313" key="2">
    <source>
        <dbReference type="EMBL" id="CAH2406067.1"/>
    </source>
</evidence>
<reference evidence="2 3" key="1">
    <citation type="submission" date="2022-03" db="EMBL/GenBank/DDBJ databases">
        <authorList>
            <person name="Brunel B."/>
        </authorList>
    </citation>
    <scope>NUCLEOTIDE SEQUENCE [LARGE SCALE GENOMIC DNA]</scope>
    <source>
        <strain evidence="2">STM5069sample</strain>
    </source>
</reference>
<evidence type="ECO:0000256" key="1">
    <source>
        <dbReference type="SAM" id="Phobius"/>
    </source>
</evidence>
<keyword evidence="3" id="KW-1185">Reference proteome</keyword>
<keyword evidence="1" id="KW-0812">Transmembrane</keyword>
<feature type="transmembrane region" description="Helical" evidence="1">
    <location>
        <begin position="41"/>
        <end position="63"/>
    </location>
</feature>
<sequence>MGGGSPSAWSIGQCAGSIACPGPAQATCSGGGDSGLAGTSVFVVISVSIAVWLAFELLIALLLRTPRRQPANRPLIFEAIRKRMASCCRARPTALLSAASFSAEWRRRL</sequence>
<accession>A0ABM9EA88</accession>
<gene>
    <name evidence="2" type="ORF">MES5069_510016</name>
</gene>